<dbReference type="Proteomes" id="UP001320876">
    <property type="component" value="Unassembled WGS sequence"/>
</dbReference>
<accession>A0ABT3GEC5</accession>
<protein>
    <submittedName>
        <fullName evidence="1">Uncharacterized protein</fullName>
    </submittedName>
</protein>
<sequence length="263" mass="29393">MTLTPNKLSCGCCESGKKSSDAGFQAGAADSLEAFLERLRELCVDHGTCDGDTRLGEIKNQARCAHALARELGILKRSDDPWERLDVFRGSEHLVELDSISKRAVKLTIPPGFGLMPLLTYLPVVDLRSEKQSSRTAVEFFPATPIEYLERWQAANEVFGDDVRLASVIEWPDGGISFCLTQPQYHGAPAEPRDIDAFFLNNGWTRLKDPSGHVVYFNYALGIMAIDAERRNCYLTNGELQPFDVILCRPDEDMERFLGIYPS</sequence>
<comment type="caution">
    <text evidence="1">The sequence shown here is derived from an EMBL/GenBank/DDBJ whole genome shotgun (WGS) entry which is preliminary data.</text>
</comment>
<evidence type="ECO:0000313" key="2">
    <source>
        <dbReference type="Proteomes" id="UP001320876"/>
    </source>
</evidence>
<evidence type="ECO:0000313" key="1">
    <source>
        <dbReference type="EMBL" id="MCW1921971.1"/>
    </source>
</evidence>
<dbReference type="RefSeq" id="WP_264486081.1">
    <property type="nucleotide sequence ID" value="NZ_JAPDDT010000002.1"/>
</dbReference>
<dbReference type="EMBL" id="JAPDDT010000002">
    <property type="protein sequence ID" value="MCW1921971.1"/>
    <property type="molecule type" value="Genomic_DNA"/>
</dbReference>
<organism evidence="1 2">
    <name type="scientific">Luteolibacter arcticus</name>
    <dbReference type="NCBI Taxonomy" id="1581411"/>
    <lineage>
        <taxon>Bacteria</taxon>
        <taxon>Pseudomonadati</taxon>
        <taxon>Verrucomicrobiota</taxon>
        <taxon>Verrucomicrobiia</taxon>
        <taxon>Verrucomicrobiales</taxon>
        <taxon>Verrucomicrobiaceae</taxon>
        <taxon>Luteolibacter</taxon>
    </lineage>
</organism>
<name>A0ABT3GEC5_9BACT</name>
<gene>
    <name evidence="1" type="ORF">OKA05_05370</name>
</gene>
<proteinExistence type="predicted"/>
<reference evidence="1 2" key="1">
    <citation type="submission" date="2022-10" db="EMBL/GenBank/DDBJ databases">
        <title>Luteolibacter arcticus strain CCTCC AB 2014275, whole genome shotgun sequencing project.</title>
        <authorList>
            <person name="Zhao G."/>
            <person name="Shen L."/>
        </authorList>
    </citation>
    <scope>NUCLEOTIDE SEQUENCE [LARGE SCALE GENOMIC DNA]</scope>
    <source>
        <strain evidence="1 2">CCTCC AB 2014275</strain>
    </source>
</reference>
<keyword evidence="2" id="KW-1185">Reference proteome</keyword>